<dbReference type="InParanoid" id="A0A0H2R7F0"/>
<evidence type="ECO:0000313" key="2">
    <source>
        <dbReference type="Proteomes" id="UP000053477"/>
    </source>
</evidence>
<keyword evidence="2" id="KW-1185">Reference proteome</keyword>
<name>A0A0H2R7F0_9AGAM</name>
<gene>
    <name evidence="1" type="ORF">SCHPADRAFT_894783</name>
</gene>
<protein>
    <submittedName>
        <fullName evidence="1">Uncharacterized protein</fullName>
    </submittedName>
</protein>
<evidence type="ECO:0000313" key="1">
    <source>
        <dbReference type="EMBL" id="KLO07287.1"/>
    </source>
</evidence>
<reference evidence="1 2" key="1">
    <citation type="submission" date="2015-04" db="EMBL/GenBank/DDBJ databases">
        <title>Complete genome sequence of Schizopora paradoxa KUC8140, a cosmopolitan wood degrader in East Asia.</title>
        <authorList>
            <consortium name="DOE Joint Genome Institute"/>
            <person name="Min B."/>
            <person name="Park H."/>
            <person name="Jang Y."/>
            <person name="Kim J.-J."/>
            <person name="Kim K.H."/>
            <person name="Pangilinan J."/>
            <person name="Lipzen A."/>
            <person name="Riley R."/>
            <person name="Grigoriev I.V."/>
            <person name="Spatafora J.W."/>
            <person name="Choi I.-G."/>
        </authorList>
    </citation>
    <scope>NUCLEOTIDE SEQUENCE [LARGE SCALE GENOMIC DNA]</scope>
    <source>
        <strain evidence="1 2">KUC8140</strain>
    </source>
</reference>
<accession>A0A0H2R7F0</accession>
<organism evidence="1 2">
    <name type="scientific">Schizopora paradoxa</name>
    <dbReference type="NCBI Taxonomy" id="27342"/>
    <lineage>
        <taxon>Eukaryota</taxon>
        <taxon>Fungi</taxon>
        <taxon>Dikarya</taxon>
        <taxon>Basidiomycota</taxon>
        <taxon>Agaricomycotina</taxon>
        <taxon>Agaricomycetes</taxon>
        <taxon>Hymenochaetales</taxon>
        <taxon>Schizoporaceae</taxon>
        <taxon>Schizopora</taxon>
    </lineage>
</organism>
<sequence>MAHRENVPTHAFEGNCPQMAPIRLGGIPLSDLAQRRLHLIPGANDQVFENAPYRFIKLCLSWPGYPPHDPISVDLYAGVNPPTRASVAFQVASHFCKYLEGCEKMQVHPTAAKWRIGKNGLAIYNIICNRLVNTYENVWQMDCETIV</sequence>
<dbReference type="AlphaFoldDB" id="A0A0H2R7F0"/>
<proteinExistence type="predicted"/>
<dbReference type="EMBL" id="KQ086149">
    <property type="protein sequence ID" value="KLO07287.1"/>
    <property type="molecule type" value="Genomic_DNA"/>
</dbReference>
<dbReference type="Proteomes" id="UP000053477">
    <property type="component" value="Unassembled WGS sequence"/>
</dbReference>